<evidence type="ECO:0000256" key="5">
    <source>
        <dbReference type="SAM" id="SignalP"/>
    </source>
</evidence>
<feature type="domain" description="Fibrinogen C-terminal" evidence="6">
    <location>
        <begin position="997"/>
        <end position="1051"/>
    </location>
</feature>
<dbReference type="InterPro" id="IPR014716">
    <property type="entry name" value="Fibrinogen_a/b/g_C_1"/>
</dbReference>
<dbReference type="RefSeq" id="WP_114705538.1">
    <property type="nucleotide sequence ID" value="NZ_QDKL01000001.1"/>
</dbReference>
<feature type="domain" description="Fibrinogen C-terminal" evidence="6">
    <location>
        <begin position="275"/>
        <end position="325"/>
    </location>
</feature>
<name>A0ABY0IKD0_9BACT</name>
<dbReference type="NCBIfam" id="NF040941">
    <property type="entry name" value="GGGWT_bact"/>
    <property type="match status" value="5"/>
</dbReference>
<dbReference type="Gene3D" id="3.90.215.10">
    <property type="entry name" value="Gamma Fibrinogen, chain A, domain 1"/>
    <property type="match status" value="5"/>
</dbReference>
<organism evidence="7 8">
    <name type="scientific">Halobacteriovorax vibrionivorans</name>
    <dbReference type="NCBI Taxonomy" id="2152716"/>
    <lineage>
        <taxon>Bacteria</taxon>
        <taxon>Pseudomonadati</taxon>
        <taxon>Bdellovibrionota</taxon>
        <taxon>Bacteriovoracia</taxon>
        <taxon>Bacteriovoracales</taxon>
        <taxon>Halobacteriovoraceae</taxon>
        <taxon>Halobacteriovorax</taxon>
    </lineage>
</organism>
<keyword evidence="3" id="KW-0106">Calcium</keyword>
<evidence type="ECO:0000256" key="3">
    <source>
        <dbReference type="ARBA" id="ARBA00022837"/>
    </source>
</evidence>
<dbReference type="InterPro" id="IPR002181">
    <property type="entry name" value="Fibrinogen_a/b/g_C_dom"/>
</dbReference>
<evidence type="ECO:0000256" key="1">
    <source>
        <dbReference type="ARBA" id="ARBA00022723"/>
    </source>
</evidence>
<feature type="domain" description="Fibrinogen C-terminal" evidence="6">
    <location>
        <begin position="72"/>
        <end position="135"/>
    </location>
</feature>
<dbReference type="Proteomes" id="UP000443582">
    <property type="component" value="Unassembled WGS sequence"/>
</dbReference>
<sequence>MNFKIGLLFTFIFSQAAFGINTVDTGFKLTSNELRTIVAHGTCKKVWNTSSTKEHFVATKTNVEWMNFYANNPSDLVIRDCNVSCSTMNKTGSYASGVYSVDIDGAGPLSAMNVYCDMDNDGGGWTRVFKHNITGGYFPTVNDALLYNQTTPTANLYSILQYIDEFENLNRFTFKINYPNESWRNIWSQYTNPIYDTPVSGYRGISIDRNEQRWGGLELGNNTFAYSNGNSSLLDGSVNHSNWYYAIGSDQVYKTGIPSTYNNDTGTALVELYLHDEGMRPMSCQHILDLGESKGSGVYTIYPDQVTPTQIYCEMDIDNGGWTLFYANAADATMTTKKSYDEMKNEFTGVNITASNFADINTVGMHNFFDFSATQMMAKDITNWGATDFSTVEFFNPNDFNLVVDMKSGPNRSNPGDCDMLTGGSQFRFRNSNGTDYYLDRHARWVGFGWGDCLPGYTQTSTSDVHDQPRHYIYHTSNSGDIYRTRGVGGFNTGQANVKARYFLREKYDRPKNCMDILLSGKSRGNGSYTIYPEGSAVTVDCDMTTDGGGWTKVWHGYPTHAVRGETSAEIYSKSNSIAFNQMRIEGVNTGFDITDNTWETAYLDKTIPQYFQQVAALGDATNPNVMFADMDGNENVGLVGQYFFYGYGNNWRVFYSCINVDPVTTDRVYLGGGYGKRCVPRDTFVTTDISTCASSGNNYCTSAFTSTETDTGLGLNLKQYQETRVWVRSLPSMRSCREILDRGYSAGTGVYLIDPDGPLGIDDPFPTICDMETQGGGWTLVWGNTREGTNKPTTGISYSNSISTLPRCSHDRSTSSDFTGKCSPISRQSIGAESPNEYLETLNYFVGLEHWDKISGNDDFQLLYSWSYDYDQPISQQAIMTVKNFDPADKYRLNIESYQQVLGSVKASMATTHDARQWTTTDQDNDAHTGNCGTFYTDTPFWYAACWSGKINGGGELAEGGYFNGAYWSSTDKVWATDPATAVGAGNGWFMIREANSYGNYKSSCKQILEENPNAPSGNYTINFTPGGNTLRTVYCDMTTDGGGWTLVVRSSGVTDLDNSIMVSTVADHLLVHRSVPNTRASINPEQFSRAVGTTDAMFISPSYNAGAPIIENGTGVWDYDYTDCTGNLRHTSRTAGCTGQNANDSYTTADAFNIAINSGNEGIVPAYGTEVCYSGKGACTFEFYLR</sequence>
<accession>A0ABY0IKD0</accession>
<evidence type="ECO:0000256" key="2">
    <source>
        <dbReference type="ARBA" id="ARBA00022734"/>
    </source>
</evidence>
<proteinExistence type="predicted"/>
<keyword evidence="4" id="KW-1015">Disulfide bond</keyword>
<evidence type="ECO:0000256" key="4">
    <source>
        <dbReference type="ARBA" id="ARBA00023157"/>
    </source>
</evidence>
<evidence type="ECO:0000259" key="6">
    <source>
        <dbReference type="PROSITE" id="PS51406"/>
    </source>
</evidence>
<feature type="chain" id="PRO_5045345156" description="Fibrinogen C-terminal domain-containing protein" evidence="5">
    <location>
        <begin position="20"/>
        <end position="1188"/>
    </location>
</feature>
<dbReference type="EMBL" id="QDKL01000001">
    <property type="protein sequence ID" value="RZF22593.1"/>
    <property type="molecule type" value="Genomic_DNA"/>
</dbReference>
<feature type="signal peptide" evidence="5">
    <location>
        <begin position="1"/>
        <end position="19"/>
    </location>
</feature>
<dbReference type="PROSITE" id="PS51406">
    <property type="entry name" value="FIBRINOGEN_C_2"/>
    <property type="match status" value="5"/>
</dbReference>
<gene>
    <name evidence="7" type="ORF">DAY19_02135</name>
</gene>
<dbReference type="SMART" id="SM00186">
    <property type="entry name" value="FBG"/>
    <property type="match status" value="1"/>
</dbReference>
<dbReference type="InterPro" id="IPR036056">
    <property type="entry name" value="Fibrinogen-like_C"/>
</dbReference>
<feature type="domain" description="Fibrinogen C-terminal" evidence="6">
    <location>
        <begin position="505"/>
        <end position="556"/>
    </location>
</feature>
<keyword evidence="8" id="KW-1185">Reference proteome</keyword>
<evidence type="ECO:0000313" key="7">
    <source>
        <dbReference type="EMBL" id="RZF22593.1"/>
    </source>
</evidence>
<protein>
    <recommendedName>
        <fullName evidence="6">Fibrinogen C-terminal domain-containing protein</fullName>
    </recommendedName>
</protein>
<evidence type="ECO:0000313" key="8">
    <source>
        <dbReference type="Proteomes" id="UP000443582"/>
    </source>
</evidence>
<comment type="caution">
    <text evidence="7">The sequence shown here is derived from an EMBL/GenBank/DDBJ whole genome shotgun (WGS) entry which is preliminary data.</text>
</comment>
<feature type="domain" description="Fibrinogen C-terminal" evidence="6">
    <location>
        <begin position="728"/>
        <end position="782"/>
    </location>
</feature>
<reference evidence="8" key="1">
    <citation type="journal article" date="2019" name="Int. J. Syst. Evol. Microbiol.">
        <title>Halobacteriovorax valvorus sp. nov., a novel prokaryotic predator isolated from coastal seawater of China.</title>
        <authorList>
            <person name="Chen M.-X."/>
        </authorList>
    </citation>
    <scope>NUCLEOTIDE SEQUENCE [LARGE SCALE GENOMIC DNA]</scope>
    <source>
        <strain evidence="8">BL9</strain>
    </source>
</reference>
<dbReference type="SUPFAM" id="SSF56496">
    <property type="entry name" value="Fibrinogen C-terminal domain-like"/>
    <property type="match status" value="6"/>
</dbReference>
<dbReference type="Pfam" id="PF00147">
    <property type="entry name" value="Fibrinogen_C"/>
    <property type="match status" value="4"/>
</dbReference>
<dbReference type="PANTHER" id="PTHR16146">
    <property type="entry name" value="INTELECTIN"/>
    <property type="match status" value="1"/>
</dbReference>
<keyword evidence="1" id="KW-0479">Metal-binding</keyword>
<keyword evidence="5" id="KW-0732">Signal</keyword>
<dbReference type="PANTHER" id="PTHR16146:SF46">
    <property type="entry name" value="INTELECTIN-1A-RELATED"/>
    <property type="match status" value="1"/>
</dbReference>
<keyword evidence="2" id="KW-0430">Lectin</keyword>